<evidence type="ECO:0000313" key="1">
    <source>
        <dbReference type="EMBL" id="SUO98610.1"/>
    </source>
</evidence>
<proteinExistence type="predicted"/>
<organism evidence="1 2">
    <name type="scientific">Suttonella indologenes</name>
    <dbReference type="NCBI Taxonomy" id="13276"/>
    <lineage>
        <taxon>Bacteria</taxon>
        <taxon>Pseudomonadati</taxon>
        <taxon>Pseudomonadota</taxon>
        <taxon>Gammaproteobacteria</taxon>
        <taxon>Cardiobacteriales</taxon>
        <taxon>Cardiobacteriaceae</taxon>
        <taxon>Suttonella</taxon>
    </lineage>
</organism>
<accession>A0A380N1E8</accession>
<gene>
    <name evidence="1" type="ORF">NCTC10717_02366</name>
</gene>
<dbReference type="OrthoDB" id="9803231at2"/>
<name>A0A380N1E8_9GAMM</name>
<dbReference type="AlphaFoldDB" id="A0A380N1E8"/>
<dbReference type="Proteomes" id="UP000254575">
    <property type="component" value="Unassembled WGS sequence"/>
</dbReference>
<keyword evidence="2" id="KW-1185">Reference proteome</keyword>
<sequence>MAEDRKKQNAYQLSDFAKAYINHLIERKYSPEQMTGHLKRLDWQHVPSHESIYRYIYADKKSGADLYRHLQREKSNSKH</sequence>
<evidence type="ECO:0000313" key="2">
    <source>
        <dbReference type="Proteomes" id="UP000254575"/>
    </source>
</evidence>
<reference evidence="1 2" key="1">
    <citation type="submission" date="2018-06" db="EMBL/GenBank/DDBJ databases">
        <authorList>
            <consortium name="Pathogen Informatics"/>
            <person name="Doyle S."/>
        </authorList>
    </citation>
    <scope>NUCLEOTIDE SEQUENCE [LARGE SCALE GENOMIC DNA]</scope>
    <source>
        <strain evidence="1 2">NCTC10717</strain>
    </source>
</reference>
<dbReference type="EMBL" id="UHIA01000004">
    <property type="protein sequence ID" value="SUO98610.1"/>
    <property type="molecule type" value="Genomic_DNA"/>
</dbReference>
<protein>
    <submittedName>
        <fullName evidence="1">Transposase and inactivated derivatives, IS30 family</fullName>
    </submittedName>
</protein>